<accession>A0A1Y5I308</accession>
<feature type="compositionally biased region" description="Basic and acidic residues" evidence="1">
    <location>
        <begin position="9"/>
        <end position="43"/>
    </location>
</feature>
<feature type="region of interest" description="Disordered" evidence="1">
    <location>
        <begin position="1"/>
        <end position="77"/>
    </location>
</feature>
<dbReference type="AlphaFoldDB" id="A0A1Y5I308"/>
<evidence type="ECO:0000256" key="1">
    <source>
        <dbReference type="SAM" id="MobiDB-lite"/>
    </source>
</evidence>
<dbReference type="EMBL" id="KZ155826">
    <property type="protein sequence ID" value="OUS43910.1"/>
    <property type="molecule type" value="Genomic_DNA"/>
</dbReference>
<reference evidence="2" key="1">
    <citation type="submission" date="2017-04" db="EMBL/GenBank/DDBJ databases">
        <title>Population genomics of picophytoplankton unveils novel chromosome hypervariability.</title>
        <authorList>
            <consortium name="DOE Joint Genome Institute"/>
            <person name="Blanc-Mathieu R."/>
            <person name="Krasovec M."/>
            <person name="Hebrard M."/>
            <person name="Yau S."/>
            <person name="Desgranges E."/>
            <person name="Martin J."/>
            <person name="Schackwitz W."/>
            <person name="Kuo A."/>
            <person name="Salin G."/>
            <person name="Donnadieu C."/>
            <person name="Desdevises Y."/>
            <person name="Sanchez-Ferandin S."/>
            <person name="Moreau H."/>
            <person name="Rivals E."/>
            <person name="Grigoriev I.V."/>
            <person name="Grimsley N."/>
            <person name="Eyre-Walker A."/>
            <person name="Piganeau G."/>
        </authorList>
    </citation>
    <scope>NUCLEOTIDE SEQUENCE [LARGE SCALE GENOMIC DNA]</scope>
    <source>
        <strain evidence="2">RCC 1115</strain>
    </source>
</reference>
<feature type="compositionally biased region" description="Basic and acidic residues" evidence="1">
    <location>
        <begin position="68"/>
        <end position="77"/>
    </location>
</feature>
<sequence>MRRANDVFFGERESGRDVRQTNGARREREREDCDSSQRDRADDCDGGASGGERGEDVARTGGVGQGADESRRARATR</sequence>
<gene>
    <name evidence="2" type="ORF">BE221DRAFT_79446</name>
</gene>
<name>A0A1Y5I308_OSTTA</name>
<dbReference type="Proteomes" id="UP000195557">
    <property type="component" value="Unassembled WGS sequence"/>
</dbReference>
<organism evidence="2">
    <name type="scientific">Ostreococcus tauri</name>
    <name type="common">Marine green alga</name>
    <dbReference type="NCBI Taxonomy" id="70448"/>
    <lineage>
        <taxon>Eukaryota</taxon>
        <taxon>Viridiplantae</taxon>
        <taxon>Chlorophyta</taxon>
        <taxon>Mamiellophyceae</taxon>
        <taxon>Mamiellales</taxon>
        <taxon>Bathycoccaceae</taxon>
        <taxon>Ostreococcus</taxon>
    </lineage>
</organism>
<protein>
    <submittedName>
        <fullName evidence="2">Uncharacterized protein</fullName>
    </submittedName>
</protein>
<evidence type="ECO:0000313" key="2">
    <source>
        <dbReference type="EMBL" id="OUS43910.1"/>
    </source>
</evidence>
<proteinExistence type="predicted"/>